<evidence type="ECO:0000259" key="2">
    <source>
        <dbReference type="Pfam" id="PF13625"/>
    </source>
</evidence>
<proteinExistence type="predicted"/>
<accession>A0A0D0HW16</accession>
<dbReference type="EMBL" id="JXSQ01000021">
    <property type="protein sequence ID" value="KIP51831.1"/>
    <property type="molecule type" value="Genomic_DNA"/>
</dbReference>
<protein>
    <recommendedName>
        <fullName evidence="2">Helicase XPB/Ssl2 N-terminal domain-containing protein</fullName>
    </recommendedName>
</protein>
<keyword evidence="4" id="KW-1185">Reference proteome</keyword>
<evidence type="ECO:0000256" key="1">
    <source>
        <dbReference type="SAM" id="MobiDB-lite"/>
    </source>
</evidence>
<dbReference type="RefSeq" id="WP_042544867.1">
    <property type="nucleotide sequence ID" value="NZ_JXSQ01000021.1"/>
</dbReference>
<gene>
    <name evidence="3" type="ORF">SD72_12875</name>
</gene>
<dbReference type="InterPro" id="IPR032830">
    <property type="entry name" value="XPB/Ssl2_N"/>
</dbReference>
<feature type="region of interest" description="Disordered" evidence="1">
    <location>
        <begin position="484"/>
        <end position="511"/>
    </location>
</feature>
<reference evidence="3 4" key="1">
    <citation type="submission" date="2015-01" db="EMBL/GenBank/DDBJ databases">
        <title>Draft genome sequence of Leucobacter komagatae strain VKM ST2845.</title>
        <authorList>
            <person name="Karlyshev A.V."/>
            <person name="Kudryashova E.B."/>
        </authorList>
    </citation>
    <scope>NUCLEOTIDE SEQUENCE [LARGE SCALE GENOMIC DNA]</scope>
    <source>
        <strain evidence="3 4">VKM ST2845</strain>
    </source>
</reference>
<evidence type="ECO:0000313" key="3">
    <source>
        <dbReference type="EMBL" id="KIP51831.1"/>
    </source>
</evidence>
<evidence type="ECO:0000313" key="4">
    <source>
        <dbReference type="Proteomes" id="UP000032120"/>
    </source>
</evidence>
<feature type="domain" description="Helicase XPB/Ssl2 N-terminal" evidence="2">
    <location>
        <begin position="322"/>
        <end position="445"/>
    </location>
</feature>
<dbReference type="OrthoDB" id="3415124at2"/>
<organism evidence="3 4">
    <name type="scientific">Leucobacter komagatae</name>
    <dbReference type="NCBI Taxonomy" id="55969"/>
    <lineage>
        <taxon>Bacteria</taxon>
        <taxon>Bacillati</taxon>
        <taxon>Actinomycetota</taxon>
        <taxon>Actinomycetes</taxon>
        <taxon>Micrococcales</taxon>
        <taxon>Microbacteriaceae</taxon>
        <taxon>Leucobacter</taxon>
    </lineage>
</organism>
<sequence>MSGTLALSSLIASLDREGLSGLVRSRRIAAPTSVKDSLDLATELLKPDSITQALTLLTREDLLLLAPEGAPELSDAERTSALVRLRGLGLVGGNDTELHEVSHALEALLRTRGLTLADIRETPEHAEPAVAEPADTSAWFAAALTATGQAAWVLRDLERSPAKLNRNGDVASAWLRTVEDRLSIPDADEVVELLRAAELAVPEGGWCVSRGAAWLAAESAERWNILASSAIGLMPRQLLGHLSAAEQGSSITVVVEAFPRHYPLATEPTFASIERAALLWERLGITVAGQFSPAGVAVLEGALSGNPVSTELDLPDTATGIYIQPDLSVVVPGPLSARDEAALAAIALPEQLGVASTLRISEATLSEAFHRGLSGDEIRGLVDGLALTGIPQPVDYLITTLSERAGSIIVSPHFGEAGRTRVEFARPELRATVLVDRRLAHLQLQEPPAFDEIARATRPLLSKLRADHVLAALLDARYPARGGGGLLTPTDSRGVPARESAPDAEAQTPATRAASAAEALIERVLESGDEGPTDISRQVTLAIRDRTRLQVTVEMRGVVRSFTIVPVSLAAGRMRALDEAAGVERTLPLEAITEITQIR</sequence>
<name>A0A0D0HW16_9MICO</name>
<comment type="caution">
    <text evidence="3">The sequence shown here is derived from an EMBL/GenBank/DDBJ whole genome shotgun (WGS) entry which is preliminary data.</text>
</comment>
<dbReference type="Proteomes" id="UP000032120">
    <property type="component" value="Unassembled WGS sequence"/>
</dbReference>
<dbReference type="AlphaFoldDB" id="A0A0D0HW16"/>
<dbReference type="Pfam" id="PF13625">
    <property type="entry name" value="Helicase_C_3"/>
    <property type="match status" value="1"/>
</dbReference>